<reference evidence="5" key="1">
    <citation type="journal article" date="2023" name="Insect Mol. Biol.">
        <title>Genome sequencing provides insights into the evolution of gene families encoding plant cell wall-degrading enzymes in longhorned beetles.</title>
        <authorList>
            <person name="Shin N.R."/>
            <person name="Okamura Y."/>
            <person name="Kirsch R."/>
            <person name="Pauchet Y."/>
        </authorList>
    </citation>
    <scope>NUCLEOTIDE SEQUENCE</scope>
    <source>
        <strain evidence="5">RBIC_L_NR</strain>
    </source>
</reference>
<evidence type="ECO:0000313" key="6">
    <source>
        <dbReference type="Proteomes" id="UP001162156"/>
    </source>
</evidence>
<dbReference type="InterPro" id="IPR002818">
    <property type="entry name" value="DJ-1/PfpI"/>
</dbReference>
<dbReference type="InterPro" id="IPR050325">
    <property type="entry name" value="Prot/Nucl_acid_deglycase"/>
</dbReference>
<dbReference type="InterPro" id="IPR006287">
    <property type="entry name" value="DJ-1"/>
</dbReference>
<proteinExistence type="predicted"/>
<dbReference type="PANTHER" id="PTHR48094:SF12">
    <property type="entry name" value="PARKINSON DISEASE PROTEIN 7 HOMOLOG"/>
    <property type="match status" value="1"/>
</dbReference>
<evidence type="ECO:0000256" key="2">
    <source>
        <dbReference type="ARBA" id="ARBA00022490"/>
    </source>
</evidence>
<dbReference type="GO" id="GO:0005634">
    <property type="term" value="C:nucleus"/>
    <property type="evidence" value="ECO:0007669"/>
    <property type="project" value="TreeGrafter"/>
</dbReference>
<comment type="caution">
    <text evidence="5">The sequence shown here is derived from an EMBL/GenBank/DDBJ whole genome shotgun (WGS) entry which is preliminary data.</text>
</comment>
<dbReference type="AlphaFoldDB" id="A0AAV8YQC3"/>
<dbReference type="Pfam" id="PF01965">
    <property type="entry name" value="DJ-1_PfpI"/>
    <property type="match status" value="1"/>
</dbReference>
<dbReference type="NCBIfam" id="TIGR01383">
    <property type="entry name" value="not_thiJ"/>
    <property type="match status" value="1"/>
</dbReference>
<dbReference type="FunFam" id="3.40.50.880:FF:000022">
    <property type="entry name" value="protein deglycase DJ-1"/>
    <property type="match status" value="1"/>
</dbReference>
<gene>
    <name evidence="5" type="ORF">NQ314_007255</name>
</gene>
<dbReference type="Proteomes" id="UP001162156">
    <property type="component" value="Unassembled WGS sequence"/>
</dbReference>
<evidence type="ECO:0000259" key="4">
    <source>
        <dbReference type="Pfam" id="PF01965"/>
    </source>
</evidence>
<protein>
    <recommendedName>
        <fullName evidence="4">DJ-1/PfpI domain-containing protein</fullName>
    </recommendedName>
</protein>
<comment type="subcellular location">
    <subcellularLocation>
        <location evidence="1">Cytoplasm</location>
    </subcellularLocation>
</comment>
<evidence type="ECO:0000256" key="1">
    <source>
        <dbReference type="ARBA" id="ARBA00004496"/>
    </source>
</evidence>
<dbReference type="GO" id="GO:0005739">
    <property type="term" value="C:mitochondrion"/>
    <property type="evidence" value="ECO:0007669"/>
    <property type="project" value="TreeGrafter"/>
</dbReference>
<dbReference type="SUPFAM" id="SSF52317">
    <property type="entry name" value="Class I glutamine amidotransferase-like"/>
    <property type="match status" value="1"/>
</dbReference>
<dbReference type="PANTHER" id="PTHR48094">
    <property type="entry name" value="PROTEIN/NUCLEIC ACID DEGLYCASE DJ-1-RELATED"/>
    <property type="match status" value="1"/>
</dbReference>
<dbReference type="Gene3D" id="3.40.50.880">
    <property type="match status" value="1"/>
</dbReference>
<dbReference type="GO" id="GO:0046295">
    <property type="term" value="P:glycolate biosynthetic process"/>
    <property type="evidence" value="ECO:0007669"/>
    <property type="project" value="TreeGrafter"/>
</dbReference>
<name>A0AAV8YQC3_9CUCU</name>
<evidence type="ECO:0000313" key="5">
    <source>
        <dbReference type="EMBL" id="KAJ8953648.1"/>
    </source>
</evidence>
<keyword evidence="2" id="KW-0963">Cytoplasm</keyword>
<dbReference type="GO" id="GO:0006979">
    <property type="term" value="P:response to oxidative stress"/>
    <property type="evidence" value="ECO:0007669"/>
    <property type="project" value="UniProtKB-ARBA"/>
</dbReference>
<evidence type="ECO:0000256" key="3">
    <source>
        <dbReference type="ARBA" id="ARBA00023097"/>
    </source>
</evidence>
<keyword evidence="6" id="KW-1185">Reference proteome</keyword>
<dbReference type="CDD" id="cd03135">
    <property type="entry name" value="GATase1_DJ-1"/>
    <property type="match status" value="1"/>
</dbReference>
<organism evidence="5 6">
    <name type="scientific">Rhamnusium bicolor</name>
    <dbReference type="NCBI Taxonomy" id="1586634"/>
    <lineage>
        <taxon>Eukaryota</taxon>
        <taxon>Metazoa</taxon>
        <taxon>Ecdysozoa</taxon>
        <taxon>Arthropoda</taxon>
        <taxon>Hexapoda</taxon>
        <taxon>Insecta</taxon>
        <taxon>Pterygota</taxon>
        <taxon>Neoptera</taxon>
        <taxon>Endopterygota</taxon>
        <taxon>Coleoptera</taxon>
        <taxon>Polyphaga</taxon>
        <taxon>Cucujiformia</taxon>
        <taxon>Chrysomeloidea</taxon>
        <taxon>Cerambycidae</taxon>
        <taxon>Lepturinae</taxon>
        <taxon>Rhagiini</taxon>
        <taxon>Rhamnusium</taxon>
    </lineage>
</organism>
<keyword evidence="3" id="KW-0558">Oxidation</keyword>
<feature type="domain" description="DJ-1/PfpI" evidence="4">
    <location>
        <begin position="36"/>
        <end position="200"/>
    </location>
</feature>
<sequence>MSQQGYVDKRCSSCFAGARRKQISESQLTKSCNMSKTALVFLAPGAEEMEAVIAIDVLRRGGVNVTVAGVPDSSVVKCSRDVNIKPDISVTEAKGPYDVLVLPGGLGGSNALGSSKEVGDLLKQQENDGRIIAAICAAPTALKSHRVAFGKNITSYPSMKPQLEEGSHYHYEEDKVVVDDNIITSRGPGTAFDFALTIVDKLLGKEKASEVAKAMLLTY</sequence>
<dbReference type="GO" id="GO:1903189">
    <property type="term" value="P:glyoxal metabolic process"/>
    <property type="evidence" value="ECO:0007669"/>
    <property type="project" value="TreeGrafter"/>
</dbReference>
<dbReference type="InterPro" id="IPR029062">
    <property type="entry name" value="Class_I_gatase-like"/>
</dbReference>
<dbReference type="EMBL" id="JANEYF010001958">
    <property type="protein sequence ID" value="KAJ8953648.1"/>
    <property type="molecule type" value="Genomic_DNA"/>
</dbReference>
<accession>A0AAV8YQC3</accession>
<dbReference type="GO" id="GO:0051896">
    <property type="term" value="P:regulation of phosphatidylinositol 3-kinase/protein kinase B signal transduction"/>
    <property type="evidence" value="ECO:0007669"/>
    <property type="project" value="UniProtKB-ARBA"/>
</dbReference>